<dbReference type="Pfam" id="PF25944">
    <property type="entry name" value="Beta-barrel_RND"/>
    <property type="match status" value="1"/>
</dbReference>
<evidence type="ECO:0000256" key="4">
    <source>
        <dbReference type="ARBA" id="ARBA00022475"/>
    </source>
</evidence>
<dbReference type="InterPro" id="IPR058624">
    <property type="entry name" value="MdtA-like_HH"/>
</dbReference>
<dbReference type="SUPFAM" id="SSF111369">
    <property type="entry name" value="HlyD-like secretion proteins"/>
    <property type="match status" value="1"/>
</dbReference>
<comment type="subcellular location">
    <subcellularLocation>
        <location evidence="1">Cell membrane</location>
    </subcellularLocation>
</comment>
<proteinExistence type="inferred from homology"/>
<dbReference type="Gene3D" id="1.10.287.470">
    <property type="entry name" value="Helix hairpin bin"/>
    <property type="match status" value="1"/>
</dbReference>
<dbReference type="InterPro" id="IPR058626">
    <property type="entry name" value="MdtA-like_b-barrel"/>
</dbReference>
<evidence type="ECO:0000259" key="11">
    <source>
        <dbReference type="Pfam" id="PF25967"/>
    </source>
</evidence>
<dbReference type="FunFam" id="2.40.420.20:FF:000001">
    <property type="entry name" value="Efflux RND transporter periplasmic adaptor subunit"/>
    <property type="match status" value="1"/>
</dbReference>
<feature type="transmembrane region" description="Helical" evidence="7">
    <location>
        <begin position="23"/>
        <end position="43"/>
    </location>
</feature>
<dbReference type="NCBIfam" id="TIGR01730">
    <property type="entry name" value="RND_mfp"/>
    <property type="match status" value="1"/>
</dbReference>
<evidence type="ECO:0000256" key="3">
    <source>
        <dbReference type="ARBA" id="ARBA00022448"/>
    </source>
</evidence>
<dbReference type="Gene3D" id="2.40.30.170">
    <property type="match status" value="1"/>
</dbReference>
<keyword evidence="5" id="KW-0997">Cell inner membrane</keyword>
<dbReference type="InterPro" id="IPR058625">
    <property type="entry name" value="MdtA-like_BSH"/>
</dbReference>
<evidence type="ECO:0000256" key="2">
    <source>
        <dbReference type="ARBA" id="ARBA00009477"/>
    </source>
</evidence>
<evidence type="ECO:0000259" key="8">
    <source>
        <dbReference type="Pfam" id="PF25876"/>
    </source>
</evidence>
<evidence type="ECO:0000256" key="1">
    <source>
        <dbReference type="ARBA" id="ARBA00004236"/>
    </source>
</evidence>
<keyword evidence="13" id="KW-1185">Reference proteome</keyword>
<keyword evidence="7" id="KW-1133">Transmembrane helix</keyword>
<dbReference type="Pfam" id="PF25967">
    <property type="entry name" value="RND-MFP_C"/>
    <property type="match status" value="1"/>
</dbReference>
<sequence>MDANESVIHNAVEAAAPRRGWKVWLGLAVAVAVLATVAVKGLSGGAKPAPPQRAVPVATGVARIGDMPVNLSGLGTVVPTDAVTVKTRVDGQIMKIHFREGQLVNAGDLLITIDPRPYQVQLLQAEGQMAKDQSVLRNARMDLARIQSLFDQKIVSRQQLDTQSALVDQCEAAVKADTGSVENAKLNLTYSRITAPVSGKVGLRLVDTGNTVKASDTTGLVTLTPVSPINVLFSVPADNVQNVLDSSRGGKVPVVEVFDRDMTKKLASGTLLAVDNQVDATTGTVRIKAQFANKDGALFPNQFVNARLLVDTLKGALMIPAAAVQRSPNGTFVYVIKPDATVELRIVEPQATEGDVTALRKGLNAGEKVVVSGLDKLRPGSKVLEEGQGAPKAAK</sequence>
<dbReference type="GO" id="GO:0030313">
    <property type="term" value="C:cell envelope"/>
    <property type="evidence" value="ECO:0007669"/>
    <property type="project" value="UniProtKB-SubCell"/>
</dbReference>
<keyword evidence="7" id="KW-0812">Transmembrane</keyword>
<dbReference type="InterPro" id="IPR058627">
    <property type="entry name" value="MdtA-like_C"/>
</dbReference>
<evidence type="ECO:0000256" key="5">
    <source>
        <dbReference type="ARBA" id="ARBA00022519"/>
    </source>
</evidence>
<evidence type="ECO:0000313" key="12">
    <source>
        <dbReference type="EMBL" id="BDU74269.1"/>
    </source>
</evidence>
<keyword evidence="3" id="KW-0813">Transport</keyword>
<dbReference type="PANTHER" id="PTHR30469">
    <property type="entry name" value="MULTIDRUG RESISTANCE PROTEIN MDTA"/>
    <property type="match status" value="1"/>
</dbReference>
<dbReference type="Gene3D" id="2.40.50.100">
    <property type="match status" value="1"/>
</dbReference>
<accession>A0AA48K9S0</accession>
<dbReference type="GO" id="GO:0015562">
    <property type="term" value="F:efflux transmembrane transporter activity"/>
    <property type="evidence" value="ECO:0007669"/>
    <property type="project" value="TreeGrafter"/>
</dbReference>
<evidence type="ECO:0000256" key="7">
    <source>
        <dbReference type="SAM" id="Phobius"/>
    </source>
</evidence>
<dbReference type="KEGG" id="msil:METEAL_34430"/>
<feature type="domain" description="Multidrug resistance protein MdtA-like beta-barrel" evidence="10">
    <location>
        <begin position="228"/>
        <end position="312"/>
    </location>
</feature>
<dbReference type="RefSeq" id="WP_316412943.1">
    <property type="nucleotide sequence ID" value="NZ_AP027080.1"/>
</dbReference>
<keyword evidence="4" id="KW-1003">Cell membrane</keyword>
<dbReference type="GO" id="GO:1990281">
    <property type="term" value="C:efflux pump complex"/>
    <property type="evidence" value="ECO:0007669"/>
    <property type="project" value="TreeGrafter"/>
</dbReference>
<dbReference type="Proteomes" id="UP001238179">
    <property type="component" value="Chromosome"/>
</dbReference>
<dbReference type="Pfam" id="PF25876">
    <property type="entry name" value="HH_MFP_RND"/>
    <property type="match status" value="1"/>
</dbReference>
<feature type="domain" description="Multidrug resistance protein MdtA-like alpha-helical hairpin" evidence="8">
    <location>
        <begin position="121"/>
        <end position="191"/>
    </location>
</feature>
<evidence type="ECO:0000313" key="13">
    <source>
        <dbReference type="Proteomes" id="UP001238179"/>
    </source>
</evidence>
<evidence type="ECO:0000256" key="6">
    <source>
        <dbReference type="ARBA" id="ARBA00023136"/>
    </source>
</evidence>
<name>A0AA48K9S0_9BACT</name>
<keyword evidence="6 7" id="KW-0472">Membrane</keyword>
<dbReference type="PANTHER" id="PTHR30469:SF12">
    <property type="entry name" value="MULTIDRUG RESISTANCE PROTEIN MDTA"/>
    <property type="match status" value="1"/>
</dbReference>
<dbReference type="AlphaFoldDB" id="A0AA48K9S0"/>
<comment type="similarity">
    <text evidence="2">Belongs to the membrane fusion protein (MFP) (TC 8.A.1) family.</text>
</comment>
<protein>
    <submittedName>
        <fullName evidence="12">Multidrug resistance protein MdtA</fullName>
    </submittedName>
</protein>
<feature type="domain" description="Multidrug resistance protein MdtA-like C-terminal permuted SH3" evidence="11">
    <location>
        <begin position="316"/>
        <end position="376"/>
    </location>
</feature>
<dbReference type="NCBIfam" id="NF008589">
    <property type="entry name" value="PRK11556.1"/>
    <property type="match status" value="1"/>
</dbReference>
<feature type="domain" description="Multidrug resistance protein MdtA-like barrel-sandwich hybrid" evidence="9">
    <location>
        <begin position="82"/>
        <end position="223"/>
    </location>
</feature>
<evidence type="ECO:0000259" key="9">
    <source>
        <dbReference type="Pfam" id="PF25917"/>
    </source>
</evidence>
<dbReference type="Gene3D" id="2.40.420.20">
    <property type="match status" value="1"/>
</dbReference>
<dbReference type="InterPro" id="IPR006143">
    <property type="entry name" value="RND_pump_MFP"/>
</dbReference>
<reference evidence="13" key="1">
    <citation type="journal article" date="2023" name="Int. J. Syst. Evol. Microbiol.">
        <title>Mesoterricola silvestris gen. nov., sp. nov., Mesoterricola sediminis sp. nov., Geothrix oryzae sp. nov., Geothrix edaphica sp. nov., Geothrix rubra sp. nov., and Geothrix limicola sp. nov., six novel members of Acidobacteriota isolated from soils.</title>
        <authorList>
            <person name="Itoh H."/>
            <person name="Sugisawa Y."/>
            <person name="Mise K."/>
            <person name="Xu Z."/>
            <person name="Kuniyasu M."/>
            <person name="Ushijima N."/>
            <person name="Kawano K."/>
            <person name="Kobayashi E."/>
            <person name="Shiratori Y."/>
            <person name="Masuda Y."/>
            <person name="Senoo K."/>
        </authorList>
    </citation>
    <scope>NUCLEOTIDE SEQUENCE [LARGE SCALE GENOMIC DNA]</scope>
    <source>
        <strain evidence="13">W79</strain>
    </source>
</reference>
<evidence type="ECO:0000259" key="10">
    <source>
        <dbReference type="Pfam" id="PF25944"/>
    </source>
</evidence>
<dbReference type="EMBL" id="AP027080">
    <property type="protein sequence ID" value="BDU74269.1"/>
    <property type="molecule type" value="Genomic_DNA"/>
</dbReference>
<organism evidence="12 13">
    <name type="scientific">Mesoterricola silvestris</name>
    <dbReference type="NCBI Taxonomy" id="2927979"/>
    <lineage>
        <taxon>Bacteria</taxon>
        <taxon>Pseudomonadati</taxon>
        <taxon>Acidobacteriota</taxon>
        <taxon>Holophagae</taxon>
        <taxon>Holophagales</taxon>
        <taxon>Holophagaceae</taxon>
        <taxon>Mesoterricola</taxon>
    </lineage>
</organism>
<gene>
    <name evidence="12" type="primary">mdtA</name>
    <name evidence="12" type="ORF">METEAL_34430</name>
</gene>
<dbReference type="Pfam" id="PF25917">
    <property type="entry name" value="BSH_RND"/>
    <property type="match status" value="1"/>
</dbReference>